<sequence>MKLHYGQIIVMAKIKTLLLSCADTIHALIERKRNKMNHMTILTPWDWQQMNKKILSNSLHFFSGRSASFIHRKTSVEKEKALLSTSVQIQVRQENIDMLYMKSSFDSEFDTVDL</sequence>
<proteinExistence type="predicted"/>
<evidence type="ECO:0000313" key="1">
    <source>
        <dbReference type="EMBL" id="KAJ8892185.1"/>
    </source>
</evidence>
<keyword evidence="2" id="KW-1185">Reference proteome</keyword>
<name>A0ABQ9I6B8_9NEOP</name>
<dbReference type="EMBL" id="JARBHB010000002">
    <property type="protein sequence ID" value="KAJ8892185.1"/>
    <property type="molecule type" value="Genomic_DNA"/>
</dbReference>
<gene>
    <name evidence="1" type="ORF">PR048_004765</name>
</gene>
<dbReference type="Proteomes" id="UP001159363">
    <property type="component" value="Chromosome 2"/>
</dbReference>
<accession>A0ABQ9I6B8</accession>
<reference evidence="1 2" key="1">
    <citation type="submission" date="2023-02" db="EMBL/GenBank/DDBJ databases">
        <title>LHISI_Scaffold_Assembly.</title>
        <authorList>
            <person name="Stuart O.P."/>
            <person name="Cleave R."/>
            <person name="Magrath M.J.L."/>
            <person name="Mikheyev A.S."/>
        </authorList>
    </citation>
    <scope>NUCLEOTIDE SEQUENCE [LARGE SCALE GENOMIC DNA]</scope>
    <source>
        <strain evidence="1">Daus_M_001</strain>
        <tissue evidence="1">Leg muscle</tissue>
    </source>
</reference>
<protein>
    <submittedName>
        <fullName evidence="1">Uncharacterized protein</fullName>
    </submittedName>
</protein>
<organism evidence="1 2">
    <name type="scientific">Dryococelus australis</name>
    <dbReference type="NCBI Taxonomy" id="614101"/>
    <lineage>
        <taxon>Eukaryota</taxon>
        <taxon>Metazoa</taxon>
        <taxon>Ecdysozoa</taxon>
        <taxon>Arthropoda</taxon>
        <taxon>Hexapoda</taxon>
        <taxon>Insecta</taxon>
        <taxon>Pterygota</taxon>
        <taxon>Neoptera</taxon>
        <taxon>Polyneoptera</taxon>
        <taxon>Phasmatodea</taxon>
        <taxon>Verophasmatodea</taxon>
        <taxon>Anareolatae</taxon>
        <taxon>Phasmatidae</taxon>
        <taxon>Eurycanthinae</taxon>
        <taxon>Dryococelus</taxon>
    </lineage>
</organism>
<evidence type="ECO:0000313" key="2">
    <source>
        <dbReference type="Proteomes" id="UP001159363"/>
    </source>
</evidence>
<comment type="caution">
    <text evidence="1">The sequence shown here is derived from an EMBL/GenBank/DDBJ whole genome shotgun (WGS) entry which is preliminary data.</text>
</comment>